<feature type="transmembrane region" description="Helical" evidence="6">
    <location>
        <begin position="249"/>
        <end position="273"/>
    </location>
</feature>
<keyword evidence="4 6" id="KW-1133">Transmembrane helix</keyword>
<evidence type="ECO:0000256" key="1">
    <source>
        <dbReference type="ARBA" id="ARBA00004141"/>
    </source>
</evidence>
<evidence type="ECO:0000313" key="9">
    <source>
        <dbReference type="Proteomes" id="UP000317036"/>
    </source>
</evidence>
<comment type="similarity">
    <text evidence="6">Belongs to the binding-protein-dependent transport system permease family.</text>
</comment>
<feature type="domain" description="ABC transmembrane type-1" evidence="7">
    <location>
        <begin position="115"/>
        <end position="330"/>
    </location>
</feature>
<dbReference type="Gene3D" id="1.10.3720.10">
    <property type="entry name" value="MetI-like"/>
    <property type="match status" value="1"/>
</dbReference>
<dbReference type="AlphaFoldDB" id="A0A559K948"/>
<feature type="transmembrane region" description="Helical" evidence="6">
    <location>
        <begin position="152"/>
        <end position="175"/>
    </location>
</feature>
<evidence type="ECO:0000313" key="8">
    <source>
        <dbReference type="EMBL" id="TVY08656.1"/>
    </source>
</evidence>
<evidence type="ECO:0000256" key="5">
    <source>
        <dbReference type="ARBA" id="ARBA00023136"/>
    </source>
</evidence>
<dbReference type="InterPro" id="IPR000515">
    <property type="entry name" value="MetI-like"/>
</dbReference>
<keyword evidence="3 6" id="KW-0812">Transmembrane</keyword>
<dbReference type="PANTHER" id="PTHR43496">
    <property type="entry name" value="PROTEIN LPLB"/>
    <property type="match status" value="1"/>
</dbReference>
<sequence>MRRSDHHIRVSFRYTLAISKKKGSSEMALNRTTDVHTTLSPPRRAGLLSWKKGIPLYIMILPGFLFFAIFKYIPMLGVVLAFKDYDPFLGFWQSKWVGFEHFERLFGSADFLQLMWNTLALSAVNLFFFFPAPIFLAVLLNEIRLAWFRKGLQTIVYIPHFLSWVIVVSVTFILFSTQEGGVNKLLVEWGYPRFELLTMPSYFRPLYLFQNIWKETGWNAVIFFAALASIDPTLYEASVVDGASRWRQLWHITLPALKPIIIILFILRVGYVMNTGFEHILLMQNPLNLQVADVFDTYVYREGILQGQFSFTTAVGLFKSVIGLALIILTNRLAKKMGEEGVY</sequence>
<dbReference type="Proteomes" id="UP000317036">
    <property type="component" value="Unassembled WGS sequence"/>
</dbReference>
<name>A0A559K948_9BACL</name>
<keyword evidence="5 6" id="KW-0472">Membrane</keyword>
<dbReference type="PROSITE" id="PS50928">
    <property type="entry name" value="ABC_TM1"/>
    <property type="match status" value="1"/>
</dbReference>
<dbReference type="CDD" id="cd06261">
    <property type="entry name" value="TM_PBP2"/>
    <property type="match status" value="1"/>
</dbReference>
<dbReference type="EMBL" id="VNJI01000021">
    <property type="protein sequence ID" value="TVY08656.1"/>
    <property type="molecule type" value="Genomic_DNA"/>
</dbReference>
<dbReference type="GO" id="GO:0055085">
    <property type="term" value="P:transmembrane transport"/>
    <property type="evidence" value="ECO:0007669"/>
    <property type="project" value="InterPro"/>
</dbReference>
<comment type="caution">
    <text evidence="8">The sequence shown here is derived from an EMBL/GenBank/DDBJ whole genome shotgun (WGS) entry which is preliminary data.</text>
</comment>
<feature type="transmembrane region" description="Helical" evidence="6">
    <location>
        <begin position="217"/>
        <end position="237"/>
    </location>
</feature>
<evidence type="ECO:0000256" key="6">
    <source>
        <dbReference type="RuleBase" id="RU363032"/>
    </source>
</evidence>
<evidence type="ECO:0000256" key="2">
    <source>
        <dbReference type="ARBA" id="ARBA00022448"/>
    </source>
</evidence>
<dbReference type="InterPro" id="IPR035906">
    <property type="entry name" value="MetI-like_sf"/>
</dbReference>
<gene>
    <name evidence="8" type="ORF">FPZ49_17685</name>
</gene>
<dbReference type="SUPFAM" id="SSF161098">
    <property type="entry name" value="MetI-like"/>
    <property type="match status" value="1"/>
</dbReference>
<protein>
    <submittedName>
        <fullName evidence="8">Sugar ABC transporter permease</fullName>
    </submittedName>
</protein>
<dbReference type="GO" id="GO:0005886">
    <property type="term" value="C:plasma membrane"/>
    <property type="evidence" value="ECO:0007669"/>
    <property type="project" value="UniProtKB-SubCell"/>
</dbReference>
<feature type="transmembrane region" description="Helical" evidence="6">
    <location>
        <begin position="114"/>
        <end position="140"/>
    </location>
</feature>
<feature type="transmembrane region" description="Helical" evidence="6">
    <location>
        <begin position="54"/>
        <end position="82"/>
    </location>
</feature>
<evidence type="ECO:0000256" key="4">
    <source>
        <dbReference type="ARBA" id="ARBA00022989"/>
    </source>
</evidence>
<dbReference type="PANTHER" id="PTHR43496:SF1">
    <property type="entry name" value="POLYGALACTURONAN_RHAMNOGALACTURONAN TRANSPORT SYSTEM PERMEASE PROTEIN YTEP"/>
    <property type="match status" value="1"/>
</dbReference>
<dbReference type="OrthoDB" id="9785836at2"/>
<feature type="transmembrane region" description="Helical" evidence="6">
    <location>
        <begin position="309"/>
        <end position="329"/>
    </location>
</feature>
<accession>A0A559K948</accession>
<proteinExistence type="inferred from homology"/>
<keyword evidence="9" id="KW-1185">Reference proteome</keyword>
<evidence type="ECO:0000259" key="7">
    <source>
        <dbReference type="PROSITE" id="PS50928"/>
    </source>
</evidence>
<reference evidence="8 9" key="1">
    <citation type="submission" date="2019-07" db="EMBL/GenBank/DDBJ databases">
        <authorList>
            <person name="Kim J."/>
        </authorList>
    </citation>
    <scope>NUCLEOTIDE SEQUENCE [LARGE SCALE GENOMIC DNA]</scope>
    <source>
        <strain evidence="8 9">JC52</strain>
    </source>
</reference>
<comment type="subcellular location">
    <subcellularLocation>
        <location evidence="6">Cell membrane</location>
        <topology evidence="6">Multi-pass membrane protein</topology>
    </subcellularLocation>
    <subcellularLocation>
        <location evidence="1">Membrane</location>
        <topology evidence="1">Multi-pass membrane protein</topology>
    </subcellularLocation>
</comment>
<keyword evidence="2 6" id="KW-0813">Transport</keyword>
<evidence type="ECO:0000256" key="3">
    <source>
        <dbReference type="ARBA" id="ARBA00022692"/>
    </source>
</evidence>
<dbReference type="Pfam" id="PF00528">
    <property type="entry name" value="BPD_transp_1"/>
    <property type="match status" value="1"/>
</dbReference>
<organism evidence="8 9">
    <name type="scientific">Paenibacillus cremeus</name>
    <dbReference type="NCBI Taxonomy" id="2163881"/>
    <lineage>
        <taxon>Bacteria</taxon>
        <taxon>Bacillati</taxon>
        <taxon>Bacillota</taxon>
        <taxon>Bacilli</taxon>
        <taxon>Bacillales</taxon>
        <taxon>Paenibacillaceae</taxon>
        <taxon>Paenibacillus</taxon>
    </lineage>
</organism>